<keyword evidence="1" id="KW-1133">Transmembrane helix</keyword>
<evidence type="ECO:0000313" key="3">
    <source>
        <dbReference type="Proteomes" id="UP000829196"/>
    </source>
</evidence>
<keyword evidence="1" id="KW-0472">Membrane</keyword>
<evidence type="ECO:0000256" key="1">
    <source>
        <dbReference type="SAM" id="Phobius"/>
    </source>
</evidence>
<reference evidence="2" key="1">
    <citation type="journal article" date="2022" name="Front. Genet.">
        <title>Chromosome-Scale Assembly of the Dendrobium nobile Genome Provides Insights Into the Molecular Mechanism of the Biosynthesis of the Medicinal Active Ingredient of Dendrobium.</title>
        <authorList>
            <person name="Xu Q."/>
            <person name="Niu S.-C."/>
            <person name="Li K.-L."/>
            <person name="Zheng P.-J."/>
            <person name="Zhang X.-J."/>
            <person name="Jia Y."/>
            <person name="Liu Y."/>
            <person name="Niu Y.-X."/>
            <person name="Yu L.-H."/>
            <person name="Chen D.-F."/>
            <person name="Zhang G.-Q."/>
        </authorList>
    </citation>
    <scope>NUCLEOTIDE SEQUENCE</scope>
    <source>
        <tissue evidence="2">Leaf</tissue>
    </source>
</reference>
<organism evidence="2 3">
    <name type="scientific">Dendrobium nobile</name>
    <name type="common">Orchid</name>
    <dbReference type="NCBI Taxonomy" id="94219"/>
    <lineage>
        <taxon>Eukaryota</taxon>
        <taxon>Viridiplantae</taxon>
        <taxon>Streptophyta</taxon>
        <taxon>Embryophyta</taxon>
        <taxon>Tracheophyta</taxon>
        <taxon>Spermatophyta</taxon>
        <taxon>Magnoliopsida</taxon>
        <taxon>Liliopsida</taxon>
        <taxon>Asparagales</taxon>
        <taxon>Orchidaceae</taxon>
        <taxon>Epidendroideae</taxon>
        <taxon>Malaxideae</taxon>
        <taxon>Dendrobiinae</taxon>
        <taxon>Dendrobium</taxon>
    </lineage>
</organism>
<feature type="transmembrane region" description="Helical" evidence="1">
    <location>
        <begin position="37"/>
        <end position="57"/>
    </location>
</feature>
<comment type="caution">
    <text evidence="2">The sequence shown here is derived from an EMBL/GenBank/DDBJ whole genome shotgun (WGS) entry which is preliminary data.</text>
</comment>
<dbReference type="SMR" id="A0A8T3BY17"/>
<evidence type="ECO:0000313" key="2">
    <source>
        <dbReference type="EMBL" id="KAI0520393.1"/>
    </source>
</evidence>
<dbReference type="EMBL" id="JAGYWB010000006">
    <property type="protein sequence ID" value="KAI0520393.1"/>
    <property type="molecule type" value="Genomic_DNA"/>
</dbReference>
<keyword evidence="1" id="KW-0812">Transmembrane</keyword>
<proteinExistence type="predicted"/>
<sequence length="59" mass="6868">MISMRTIAFYDYFQFPDLVSRLVGLASVYWFDIKFVGFALSSLICIIIVGFFCYYIVGF</sequence>
<dbReference type="Proteomes" id="UP000829196">
    <property type="component" value="Unassembled WGS sequence"/>
</dbReference>
<name>A0A8T3BY17_DENNO</name>
<protein>
    <submittedName>
        <fullName evidence="2">Uncharacterized protein</fullName>
    </submittedName>
</protein>
<gene>
    <name evidence="2" type="ORF">KFK09_007865</name>
</gene>
<accession>A0A8T3BY17</accession>
<keyword evidence="3" id="KW-1185">Reference proteome</keyword>
<dbReference type="AlphaFoldDB" id="A0A8T3BY17"/>